<dbReference type="Gene3D" id="2.120.10.30">
    <property type="entry name" value="TolB, C-terminal domain"/>
    <property type="match status" value="2"/>
</dbReference>
<dbReference type="EMBL" id="LAYY01000100">
    <property type="protein sequence ID" value="KKK33632.1"/>
    <property type="molecule type" value="Genomic_DNA"/>
</dbReference>
<keyword evidence="1" id="KW-0472">Membrane</keyword>
<evidence type="ECO:0008006" key="4">
    <source>
        <dbReference type="Google" id="ProtNLM"/>
    </source>
</evidence>
<accession>A0A0M2SL78</accession>
<evidence type="ECO:0000313" key="2">
    <source>
        <dbReference type="EMBL" id="KKK33632.1"/>
    </source>
</evidence>
<feature type="transmembrane region" description="Helical" evidence="1">
    <location>
        <begin position="393"/>
        <end position="416"/>
    </location>
</feature>
<dbReference type="SUPFAM" id="SSF69304">
    <property type="entry name" value="Tricorn protease N-terminal domain"/>
    <property type="match status" value="1"/>
</dbReference>
<dbReference type="PANTHER" id="PTHR36842">
    <property type="entry name" value="PROTEIN TOLB HOMOLOG"/>
    <property type="match status" value="1"/>
</dbReference>
<comment type="caution">
    <text evidence="2">The sequence shown here is derived from an EMBL/GenBank/DDBJ whole genome shotgun (WGS) entry which is preliminary data.</text>
</comment>
<evidence type="ECO:0000313" key="3">
    <source>
        <dbReference type="Proteomes" id="UP000034166"/>
    </source>
</evidence>
<proteinExistence type="predicted"/>
<dbReference type="InterPro" id="IPR011042">
    <property type="entry name" value="6-blade_b-propeller_TolB-like"/>
</dbReference>
<dbReference type="PATRIC" id="fig|1408103.3.peg.5122"/>
<organism evidence="2 3">
    <name type="scientific">Mesobacillus campisalis</name>
    <dbReference type="NCBI Taxonomy" id="1408103"/>
    <lineage>
        <taxon>Bacteria</taxon>
        <taxon>Bacillati</taxon>
        <taxon>Bacillota</taxon>
        <taxon>Bacilli</taxon>
        <taxon>Bacillales</taxon>
        <taxon>Bacillaceae</taxon>
        <taxon>Mesobacillus</taxon>
    </lineage>
</organism>
<keyword evidence="1" id="KW-1133">Transmembrane helix</keyword>
<name>A0A0M2SL78_9BACI</name>
<feature type="transmembrane region" description="Helical" evidence="1">
    <location>
        <begin position="366"/>
        <end position="387"/>
    </location>
</feature>
<dbReference type="Proteomes" id="UP000034166">
    <property type="component" value="Unassembled WGS sequence"/>
</dbReference>
<dbReference type="AlphaFoldDB" id="A0A0M2SL78"/>
<sequence>MLTGIAVTVLLLAFSVSYFLMRDSDAYKYHTGLGSRLALSADDQALAFSYYKNGSEAIYSADMDTMKSEQITFPKEDRHRHPAYSRDGRKILYVSENKERIQSLFVANKNGSAPKMLSGDSLHVADALFSADGQKVFFAAIEGEEFLKAEGETKEGLDLYSVGIDGHDLEQLTDSDHFTMESLALSRDGREIYFKDFTDVYVYNIEEGRKRGSELTSQMPAEPFYLTFSLDGDKAAYTAVSPESENSSLFEYELYVRNLRNGESTRLTDLKSSVVSPVFYHNEDKIVFLHDRNWPASPEEYRVHTVALDGGDVEELSLVLPKADSSNSPMKFLDAAVNGVTIGGLYTLLLVLAILYFRPAKTFRPVLISLALGILGIIASFIVAATGDPWGGIAVGMISAYILGCTAIAFLFALTLKMLVK</sequence>
<keyword evidence="1" id="KW-0812">Transmembrane</keyword>
<keyword evidence="3" id="KW-1185">Reference proteome</keyword>
<dbReference type="OrthoDB" id="2386786at2"/>
<protein>
    <recommendedName>
        <fullName evidence="4">Dipeptidylpeptidase IV N-terminal domain-containing protein</fullName>
    </recommendedName>
</protein>
<feature type="transmembrane region" description="Helical" evidence="1">
    <location>
        <begin position="335"/>
        <end position="357"/>
    </location>
</feature>
<gene>
    <name evidence="2" type="ORF">WQ57_23760</name>
</gene>
<evidence type="ECO:0000256" key="1">
    <source>
        <dbReference type="SAM" id="Phobius"/>
    </source>
</evidence>
<reference evidence="2 3" key="1">
    <citation type="submission" date="2015-04" db="EMBL/GenBank/DDBJ databases">
        <title>Taxonomic description and genome sequence of Bacillus campisalis sp. nov., a novel member of the genus Bacillus isolated from solar saltern.</title>
        <authorList>
            <person name="Mathan Kumar R."/>
            <person name="Kaur G."/>
            <person name="Kumar A."/>
            <person name="Singh N.K."/>
            <person name="Kaur N."/>
            <person name="Kumar N."/>
            <person name="Mayilraj S."/>
        </authorList>
    </citation>
    <scope>NUCLEOTIDE SEQUENCE [LARGE SCALE GENOMIC DNA]</scope>
    <source>
        <strain evidence="2 3">SA2-6</strain>
    </source>
</reference>
<dbReference type="PANTHER" id="PTHR36842:SF1">
    <property type="entry name" value="PROTEIN TOLB"/>
    <property type="match status" value="1"/>
</dbReference>
<dbReference type="RefSeq" id="WP_046526120.1">
    <property type="nucleotide sequence ID" value="NZ_LAYY01000100.1"/>
</dbReference>